<organism evidence="1 2">
    <name type="scientific">Candidatus Staskawiczbacteria bacterium RIFOXYD1_FULL_32_13</name>
    <dbReference type="NCBI Taxonomy" id="1802234"/>
    <lineage>
        <taxon>Bacteria</taxon>
        <taxon>Candidatus Staskawicziibacteriota</taxon>
    </lineage>
</organism>
<proteinExistence type="predicted"/>
<protein>
    <recommendedName>
        <fullName evidence="3">UDP-glucose/GDP-mannose dehydrogenase dimerisation domain-containing protein</fullName>
    </recommendedName>
</protein>
<reference evidence="1 2" key="1">
    <citation type="journal article" date="2016" name="Nat. Commun.">
        <title>Thousands of microbial genomes shed light on interconnected biogeochemical processes in an aquifer system.</title>
        <authorList>
            <person name="Anantharaman K."/>
            <person name="Brown C.T."/>
            <person name="Hug L.A."/>
            <person name="Sharon I."/>
            <person name="Castelle C.J."/>
            <person name="Probst A.J."/>
            <person name="Thomas B.C."/>
            <person name="Singh A."/>
            <person name="Wilkins M.J."/>
            <person name="Karaoz U."/>
            <person name="Brodie E.L."/>
            <person name="Williams K.H."/>
            <person name="Hubbard S.S."/>
            <person name="Banfield J.F."/>
        </authorList>
    </citation>
    <scope>NUCLEOTIDE SEQUENCE [LARGE SCALE GENOMIC DNA]</scope>
</reference>
<sequence>MKKSTAKVGILGFGEIGSSMAQFYKNPRIKDLKKDDGLQGVEVLHICIPWFDNFIDIVKKEIKLANPKLTIIHTTVAPGTTQKLAKMFGGMVVHSPVRGVHPHLYKGIKTFVKYIGAENKKAGNMAEKHLISLGIKTKLFIPAKTTEALKIWDTTQYGWNIILNKEIKKWCDKNEVDFEKVYTEANISYNQGYKKLGRNEVLRPYLKYMKGKIGGHCVMQNCKILDSDIARIIINKNNKINF</sequence>
<accession>A0A1G2JQT0</accession>
<gene>
    <name evidence="1" type="ORF">A2561_02630</name>
</gene>
<evidence type="ECO:0000313" key="2">
    <source>
        <dbReference type="Proteomes" id="UP000178935"/>
    </source>
</evidence>
<evidence type="ECO:0000313" key="1">
    <source>
        <dbReference type="EMBL" id="OGZ89303.1"/>
    </source>
</evidence>
<dbReference type="Proteomes" id="UP000178935">
    <property type="component" value="Unassembled WGS sequence"/>
</dbReference>
<name>A0A1G2JQT0_9BACT</name>
<dbReference type="AlphaFoldDB" id="A0A1G2JQT0"/>
<evidence type="ECO:0008006" key="3">
    <source>
        <dbReference type="Google" id="ProtNLM"/>
    </source>
</evidence>
<dbReference type="EMBL" id="MHPU01000008">
    <property type="protein sequence ID" value="OGZ89303.1"/>
    <property type="molecule type" value="Genomic_DNA"/>
</dbReference>
<comment type="caution">
    <text evidence="1">The sequence shown here is derived from an EMBL/GenBank/DDBJ whole genome shotgun (WGS) entry which is preliminary data.</text>
</comment>
<dbReference type="SUPFAM" id="SSF51735">
    <property type="entry name" value="NAD(P)-binding Rossmann-fold domains"/>
    <property type="match status" value="1"/>
</dbReference>
<dbReference type="InterPro" id="IPR036291">
    <property type="entry name" value="NAD(P)-bd_dom_sf"/>
</dbReference>